<dbReference type="EMBL" id="CP132976">
    <property type="protein sequence ID" value="WMD23492.1"/>
    <property type="molecule type" value="Genomic_DNA"/>
</dbReference>
<keyword evidence="3" id="KW-0456">Lyase</keyword>
<keyword evidence="4" id="KW-1185">Reference proteome</keyword>
<dbReference type="NCBIfam" id="TIGR00369">
    <property type="entry name" value="unchar_dom_1"/>
    <property type="match status" value="1"/>
</dbReference>
<evidence type="ECO:0000313" key="4">
    <source>
        <dbReference type="Proteomes" id="UP001234798"/>
    </source>
</evidence>
<dbReference type="InterPro" id="IPR003736">
    <property type="entry name" value="PAAI_dom"/>
</dbReference>
<feature type="domain" description="Thioesterase" evidence="2">
    <location>
        <begin position="61"/>
        <end position="135"/>
    </location>
</feature>
<dbReference type="GO" id="GO:0016829">
    <property type="term" value="F:lyase activity"/>
    <property type="evidence" value="ECO:0007669"/>
    <property type="project" value="UniProtKB-KW"/>
</dbReference>
<proteinExistence type="predicted"/>
<accession>A0ABY9MCG5</accession>
<name>A0ABY9MCG5_9BURK</name>
<dbReference type="PANTHER" id="PTHR42856">
    <property type="entry name" value="ACYL-COENZYME A THIOESTERASE PAAI"/>
    <property type="match status" value="1"/>
</dbReference>
<organism evidence="3 4">
    <name type="scientific">Achromobacter seleniivolatilans</name>
    <dbReference type="NCBI Taxonomy" id="3047478"/>
    <lineage>
        <taxon>Bacteria</taxon>
        <taxon>Pseudomonadati</taxon>
        <taxon>Pseudomonadota</taxon>
        <taxon>Betaproteobacteria</taxon>
        <taxon>Burkholderiales</taxon>
        <taxon>Alcaligenaceae</taxon>
        <taxon>Achromobacter</taxon>
    </lineage>
</organism>
<dbReference type="InterPro" id="IPR011973">
    <property type="entry name" value="PaaD"/>
</dbReference>
<gene>
    <name evidence="3" type="primary">paaI</name>
    <name evidence="3" type="ORF">RAS12_14315</name>
</gene>
<dbReference type="PANTHER" id="PTHR42856:SF1">
    <property type="entry name" value="ACYL-COENZYME A THIOESTERASE PAAI"/>
    <property type="match status" value="1"/>
</dbReference>
<dbReference type="Proteomes" id="UP001234798">
    <property type="component" value="Chromosome"/>
</dbReference>
<evidence type="ECO:0000259" key="2">
    <source>
        <dbReference type="Pfam" id="PF03061"/>
    </source>
</evidence>
<sequence length="156" mass="16513">MNAHVPAVEVPTDPQELAQAVGTVMYAGDAASQGLDMKVEEIAPGYARLTMRVRADMLNGHKTCHGGFIFALADSAFAFSCNSRNVSTVASGCTIDYLAPGFEGDQLTAVAQERSLAGRTGVYDVTVTNQDGRNVALFRGRSYRIKGQVVGVPVEA</sequence>
<dbReference type="GO" id="GO:0016787">
    <property type="term" value="F:hydrolase activity"/>
    <property type="evidence" value="ECO:0007669"/>
    <property type="project" value="UniProtKB-KW"/>
</dbReference>
<dbReference type="InterPro" id="IPR052723">
    <property type="entry name" value="Acyl-CoA_thioesterase_PaaI"/>
</dbReference>
<dbReference type="CDD" id="cd03443">
    <property type="entry name" value="PaaI_thioesterase"/>
    <property type="match status" value="1"/>
</dbReference>
<dbReference type="InterPro" id="IPR006683">
    <property type="entry name" value="Thioestr_dom"/>
</dbReference>
<evidence type="ECO:0000256" key="1">
    <source>
        <dbReference type="ARBA" id="ARBA00022801"/>
    </source>
</evidence>
<dbReference type="Gene3D" id="3.10.129.10">
    <property type="entry name" value="Hotdog Thioesterase"/>
    <property type="match status" value="1"/>
</dbReference>
<protein>
    <submittedName>
        <fullName evidence="3">Hydroxyphenylacetyl-CoA thioesterase PaaI</fullName>
        <ecNumber evidence="3">3.1.2.-</ecNumber>
    </submittedName>
</protein>
<dbReference type="InterPro" id="IPR029069">
    <property type="entry name" value="HotDog_dom_sf"/>
</dbReference>
<dbReference type="EC" id="3.1.2.-" evidence="3"/>
<dbReference type="Pfam" id="PF03061">
    <property type="entry name" value="4HBT"/>
    <property type="match status" value="1"/>
</dbReference>
<keyword evidence="1 3" id="KW-0378">Hydrolase</keyword>
<reference evidence="3 4" key="1">
    <citation type="submission" date="2023-08" db="EMBL/GenBank/DDBJ databases">
        <title>Achromobacter seleniivolatilans sp. nov., isolated from seleniferous soil.</title>
        <authorList>
            <person name="Zhang S."/>
            <person name="Li K."/>
            <person name="Peng J."/>
            <person name="Zhao Q."/>
            <person name="Wang H."/>
            <person name="Guo Y."/>
        </authorList>
    </citation>
    <scope>NUCLEOTIDE SEQUENCE [LARGE SCALE GENOMIC DNA]</scope>
    <source>
        <strain evidence="3 4">R39</strain>
    </source>
</reference>
<dbReference type="RefSeq" id="WP_306951009.1">
    <property type="nucleotide sequence ID" value="NZ_CP132976.1"/>
</dbReference>
<dbReference type="SUPFAM" id="SSF54637">
    <property type="entry name" value="Thioesterase/thiol ester dehydrase-isomerase"/>
    <property type="match status" value="1"/>
</dbReference>
<dbReference type="NCBIfam" id="TIGR02286">
    <property type="entry name" value="PaaD"/>
    <property type="match status" value="1"/>
</dbReference>
<evidence type="ECO:0000313" key="3">
    <source>
        <dbReference type="EMBL" id="WMD23492.1"/>
    </source>
</evidence>